<keyword evidence="5" id="KW-1133">Transmembrane helix</keyword>
<name>A0A8S9GZ71_BRACR</name>
<evidence type="ECO:0000256" key="3">
    <source>
        <dbReference type="ARBA" id="ARBA00022692"/>
    </source>
</evidence>
<dbReference type="EMBL" id="QGKW02001988">
    <property type="protein sequence ID" value="KAF2551635.1"/>
    <property type="molecule type" value="Genomic_DNA"/>
</dbReference>
<evidence type="ECO:0000256" key="4">
    <source>
        <dbReference type="ARBA" id="ARBA00022968"/>
    </source>
</evidence>
<protein>
    <recommendedName>
        <fullName evidence="13">Trichome birefringence-like N-terminal domain-containing protein</fullName>
    </recommendedName>
</protein>
<dbReference type="AlphaFoldDB" id="A0A8S9GZ71"/>
<keyword evidence="6" id="KW-0472">Membrane</keyword>
<accession>A0A8S9GZ71</accession>
<evidence type="ECO:0000256" key="5">
    <source>
        <dbReference type="ARBA" id="ARBA00022989"/>
    </source>
</evidence>
<dbReference type="GO" id="GO:0016020">
    <property type="term" value="C:membrane"/>
    <property type="evidence" value="ECO:0007669"/>
    <property type="project" value="UniProtKB-SubCell"/>
</dbReference>
<dbReference type="EMBL" id="QGKY02002305">
    <property type="protein sequence ID" value="KAF2534708.1"/>
    <property type="molecule type" value="Genomic_DNA"/>
</dbReference>
<evidence type="ECO:0000256" key="7">
    <source>
        <dbReference type="SAM" id="MobiDB-lite"/>
    </source>
</evidence>
<gene>
    <name evidence="11" type="ORF">F2Q68_00037427</name>
    <name evidence="10" type="ORF">F2Q70_00033047</name>
</gene>
<keyword evidence="4" id="KW-0735">Signal-anchor</keyword>
<evidence type="ECO:0008006" key="13">
    <source>
        <dbReference type="Google" id="ProtNLM"/>
    </source>
</evidence>
<evidence type="ECO:0000259" key="8">
    <source>
        <dbReference type="Pfam" id="PF13839"/>
    </source>
</evidence>
<organism evidence="11 12">
    <name type="scientific">Brassica cretica</name>
    <name type="common">Mustard</name>
    <dbReference type="NCBI Taxonomy" id="69181"/>
    <lineage>
        <taxon>Eukaryota</taxon>
        <taxon>Viridiplantae</taxon>
        <taxon>Streptophyta</taxon>
        <taxon>Embryophyta</taxon>
        <taxon>Tracheophyta</taxon>
        <taxon>Spermatophyta</taxon>
        <taxon>Magnoliopsida</taxon>
        <taxon>eudicotyledons</taxon>
        <taxon>Gunneridae</taxon>
        <taxon>Pentapetalae</taxon>
        <taxon>rosids</taxon>
        <taxon>malvids</taxon>
        <taxon>Brassicales</taxon>
        <taxon>Brassicaceae</taxon>
        <taxon>Brassiceae</taxon>
        <taxon>Brassica</taxon>
    </lineage>
</organism>
<comment type="caution">
    <text evidence="11">The sequence shown here is derived from an EMBL/GenBank/DDBJ whole genome shotgun (WGS) entry which is preliminary data.</text>
</comment>
<dbReference type="Proteomes" id="UP000712281">
    <property type="component" value="Unassembled WGS sequence"/>
</dbReference>
<evidence type="ECO:0000313" key="12">
    <source>
        <dbReference type="Proteomes" id="UP000712281"/>
    </source>
</evidence>
<evidence type="ECO:0000256" key="1">
    <source>
        <dbReference type="ARBA" id="ARBA00004167"/>
    </source>
</evidence>
<feature type="domain" description="Trichome birefringence-like C-terminal" evidence="8">
    <location>
        <begin position="212"/>
        <end position="251"/>
    </location>
</feature>
<dbReference type="PANTHER" id="PTHR32285:SF48">
    <property type="entry name" value="PROTEIN TRICHOME BIREFRINGENCE-LIKE 19"/>
    <property type="match status" value="1"/>
</dbReference>
<dbReference type="InterPro" id="IPR025846">
    <property type="entry name" value="TBL_N"/>
</dbReference>
<keyword evidence="3" id="KW-0812">Transmembrane</keyword>
<feature type="region of interest" description="Disordered" evidence="7">
    <location>
        <begin position="57"/>
        <end position="103"/>
    </location>
</feature>
<dbReference type="InterPro" id="IPR029962">
    <property type="entry name" value="TBL"/>
</dbReference>
<dbReference type="GO" id="GO:0005794">
    <property type="term" value="C:Golgi apparatus"/>
    <property type="evidence" value="ECO:0007669"/>
    <property type="project" value="TreeGrafter"/>
</dbReference>
<dbReference type="GO" id="GO:0016413">
    <property type="term" value="F:O-acetyltransferase activity"/>
    <property type="evidence" value="ECO:0007669"/>
    <property type="project" value="InterPro"/>
</dbReference>
<evidence type="ECO:0000313" key="10">
    <source>
        <dbReference type="EMBL" id="KAF2534708.1"/>
    </source>
</evidence>
<dbReference type="Pfam" id="PF13839">
    <property type="entry name" value="PC-Esterase"/>
    <property type="match status" value="1"/>
</dbReference>
<dbReference type="InterPro" id="IPR026057">
    <property type="entry name" value="TBL_C"/>
</dbReference>
<evidence type="ECO:0000259" key="9">
    <source>
        <dbReference type="Pfam" id="PF14416"/>
    </source>
</evidence>
<dbReference type="Pfam" id="PF14416">
    <property type="entry name" value="PMR5N"/>
    <property type="match status" value="1"/>
</dbReference>
<proteinExistence type="inferred from homology"/>
<evidence type="ECO:0000256" key="6">
    <source>
        <dbReference type="ARBA" id="ARBA00023136"/>
    </source>
</evidence>
<comment type="similarity">
    <text evidence="2">Belongs to the PC-esterase family. TBL subfamily.</text>
</comment>
<sequence length="266" mass="29784">MITKKLSSSCWHFSFWVFRRKSMALGSPEVSIFVAGFPRKVSTIAIAIDISPPDLEKGDAVSLDTSTTEKTGVGSGEGETNVSKAGDTPIVSSPSHDDSETTSAETATVSIDFYGKLLECLIKLIKEVKVDFLGIFLRVVNWNGKSSFVALFMSVSLDNCDLYQGSWFYDPVGPLYTNNSCPVLTQMQNCQGNGRPDKGYENWRWKPSQCDLPRFDARKFLDLMRSKTLAFIGDSVARNQMESMLCLLWQARFKPLFRFMKLFVLS</sequence>
<reference evidence="11" key="1">
    <citation type="submission" date="2019-12" db="EMBL/GenBank/DDBJ databases">
        <title>Genome sequencing and annotation of Brassica cretica.</title>
        <authorList>
            <person name="Studholme D.J."/>
            <person name="Sarris P.F."/>
        </authorList>
    </citation>
    <scope>NUCLEOTIDE SEQUENCE</scope>
    <source>
        <strain evidence="11">PFS-001/15</strain>
        <strain evidence="10">PFS-102/07</strain>
        <tissue evidence="11">Leaf</tissue>
    </source>
</reference>
<evidence type="ECO:0000256" key="2">
    <source>
        <dbReference type="ARBA" id="ARBA00007727"/>
    </source>
</evidence>
<dbReference type="PANTHER" id="PTHR32285">
    <property type="entry name" value="PROTEIN TRICHOME BIREFRINGENCE-LIKE 9-RELATED"/>
    <property type="match status" value="1"/>
</dbReference>
<evidence type="ECO:0000313" key="11">
    <source>
        <dbReference type="EMBL" id="KAF2551635.1"/>
    </source>
</evidence>
<comment type="subcellular location">
    <subcellularLocation>
        <location evidence="1">Membrane</location>
        <topology evidence="1">Single-pass membrane protein</topology>
    </subcellularLocation>
</comment>
<feature type="domain" description="Trichome birefringence-like N-terminal" evidence="9">
    <location>
        <begin position="159"/>
        <end position="211"/>
    </location>
</feature>